<evidence type="ECO:0000256" key="2">
    <source>
        <dbReference type="SAM" id="MobiDB-lite"/>
    </source>
</evidence>
<accession>A0A9W7ZVG6</accession>
<dbReference type="InterPro" id="IPR050960">
    <property type="entry name" value="AB_hydrolase_4_sf"/>
</dbReference>
<feature type="compositionally biased region" description="Polar residues" evidence="2">
    <location>
        <begin position="617"/>
        <end position="639"/>
    </location>
</feature>
<dbReference type="GO" id="GO:0051793">
    <property type="term" value="P:medium-chain fatty acid catabolic process"/>
    <property type="evidence" value="ECO:0007669"/>
    <property type="project" value="TreeGrafter"/>
</dbReference>
<protein>
    <recommendedName>
        <fullName evidence="3">AB hydrolase-1 domain-containing protein</fullName>
    </recommendedName>
</protein>
<feature type="compositionally biased region" description="Polar residues" evidence="2">
    <location>
        <begin position="682"/>
        <end position="691"/>
    </location>
</feature>
<dbReference type="EMBL" id="JANBPT010000832">
    <property type="protein sequence ID" value="KAJ1912447.1"/>
    <property type="molecule type" value="Genomic_DNA"/>
</dbReference>
<name>A0A9W7ZVG6_9FUNG</name>
<proteinExistence type="inferred from homology"/>
<dbReference type="PROSITE" id="PS01133">
    <property type="entry name" value="UPF0017"/>
    <property type="match status" value="1"/>
</dbReference>
<dbReference type="InterPro" id="IPR000073">
    <property type="entry name" value="AB_hydrolase_1"/>
</dbReference>
<reference evidence="4" key="1">
    <citation type="submission" date="2022-07" db="EMBL/GenBank/DDBJ databases">
        <title>Phylogenomic reconstructions and comparative analyses of Kickxellomycotina fungi.</title>
        <authorList>
            <person name="Reynolds N.K."/>
            <person name="Stajich J.E."/>
            <person name="Barry K."/>
            <person name="Grigoriev I.V."/>
            <person name="Crous P."/>
            <person name="Smith M.E."/>
        </authorList>
    </citation>
    <scope>NUCLEOTIDE SEQUENCE</scope>
    <source>
        <strain evidence="4">RSA 861</strain>
    </source>
</reference>
<feature type="region of interest" description="Disordered" evidence="2">
    <location>
        <begin position="212"/>
        <end position="249"/>
    </location>
</feature>
<organism evidence="4 5">
    <name type="scientific">Tieghemiomyces parasiticus</name>
    <dbReference type="NCBI Taxonomy" id="78921"/>
    <lineage>
        <taxon>Eukaryota</taxon>
        <taxon>Fungi</taxon>
        <taxon>Fungi incertae sedis</taxon>
        <taxon>Zoopagomycota</taxon>
        <taxon>Kickxellomycotina</taxon>
        <taxon>Dimargaritomycetes</taxon>
        <taxon>Dimargaritales</taxon>
        <taxon>Dimargaritaceae</taxon>
        <taxon>Tieghemiomyces</taxon>
    </lineage>
</organism>
<dbReference type="GO" id="GO:0047372">
    <property type="term" value="F:monoacylglycerol lipase activity"/>
    <property type="evidence" value="ECO:0007669"/>
    <property type="project" value="TreeGrafter"/>
</dbReference>
<comment type="similarity">
    <text evidence="1">Belongs to the AB hydrolase superfamily. AB hydrolase 4 family.</text>
</comment>
<dbReference type="GO" id="GO:0008126">
    <property type="term" value="F:acetylesterase activity"/>
    <property type="evidence" value="ECO:0007669"/>
    <property type="project" value="TreeGrafter"/>
</dbReference>
<dbReference type="GO" id="GO:0051792">
    <property type="term" value="P:medium-chain fatty acid biosynthetic process"/>
    <property type="evidence" value="ECO:0007669"/>
    <property type="project" value="TreeGrafter"/>
</dbReference>
<comment type="caution">
    <text evidence="4">The sequence shown here is derived from an EMBL/GenBank/DDBJ whole genome shotgun (WGS) entry which is preliminary data.</text>
</comment>
<dbReference type="InterPro" id="IPR000952">
    <property type="entry name" value="AB_hydrolase_4_CS"/>
</dbReference>
<dbReference type="PANTHER" id="PTHR10794">
    <property type="entry name" value="ABHYDROLASE DOMAIN-CONTAINING PROTEIN"/>
    <property type="match status" value="1"/>
</dbReference>
<feature type="domain" description="AB hydrolase-1" evidence="3">
    <location>
        <begin position="331"/>
        <end position="576"/>
    </location>
</feature>
<dbReference type="PANTHER" id="PTHR10794:SF63">
    <property type="entry name" value="ALPHA_BETA HYDROLASE 1, ISOFORM A"/>
    <property type="match status" value="1"/>
</dbReference>
<feature type="region of interest" description="Disordered" evidence="2">
    <location>
        <begin position="111"/>
        <end position="197"/>
    </location>
</feature>
<dbReference type="AlphaFoldDB" id="A0A9W7ZVG6"/>
<feature type="compositionally biased region" description="Polar residues" evidence="2">
    <location>
        <begin position="186"/>
        <end position="197"/>
    </location>
</feature>
<evidence type="ECO:0000259" key="3">
    <source>
        <dbReference type="Pfam" id="PF00561"/>
    </source>
</evidence>
<feature type="compositionally biased region" description="Low complexity" evidence="2">
    <location>
        <begin position="655"/>
        <end position="674"/>
    </location>
</feature>
<evidence type="ECO:0000256" key="1">
    <source>
        <dbReference type="ARBA" id="ARBA00010884"/>
    </source>
</evidence>
<gene>
    <name evidence="4" type="ORF">IWQ60_009658</name>
</gene>
<feature type="region of interest" description="Disordered" evidence="2">
    <location>
        <begin position="610"/>
        <end position="707"/>
    </location>
</feature>
<dbReference type="Proteomes" id="UP001150569">
    <property type="component" value="Unassembled WGS sequence"/>
</dbReference>
<keyword evidence="5" id="KW-1185">Reference proteome</keyword>
<dbReference type="InterPro" id="IPR029058">
    <property type="entry name" value="AB_hydrolase_fold"/>
</dbReference>
<sequence>MSLSVSALSLLYEPIADPTRLIPLPVFQVLLVTTMYWLYKKYANPSHQLTLTHSSQDVEVQLAPALAYDLKARSVSEGDRDGAAAPASNPGPAVALPAALAAAVEGTSGIPIHHCHTRSGPHGDPIFSDSSDSSDQDDGAKRRSRRNPSAEGSPDGPTVAGSRWRRRWGSCPSAGTDPAWPDIPVNSGSSAATHGTSVEPLNSYQLSSAVRSSLPASYPSPPLPSDSTEATAVQPTRHRNDDDNDNGSSMLSLMELLQKECPSLTDPEQASFKPSMWLFNAHLQTATITKLAYFKGYDVNYKRESVALPDGGGIAIDWYPSFEEYPDTSLPIVFMLHGLTGGSHEFYVRAQVKKMTEGPGVRQTRFRAVVMNNRGCGFSELLTPKMYSAGNTEDVRYVVNHIHARYPTTPMVGVGFSLGANIIVKYAGEEGDRCVFRGLVSVGNPFNMLLASEKVSEGILGSLVYKRVMRNNMVHAFMRHKHVFLGSDLDVDQVAKSKTMSDFDDLVTCRVFGYESPRDYYIKSSSAPYVAQVRIPLLCLNSLDDPVCSSKSIPYQAFRQNPYAFLATTQHGGHLAWLEAGSDGNRVRPWSVNPVAEFCAATVRIVRTHANGDLPGPSTNTPMAGSTSPILTASSSPGPSQRPADHRHHYHPDDSTTPPLSSSPVPRTSTTSVPESPPVIPRQQSSTASLHSQRKHRGHFPNVTRRLPRIGRRLRKRVHRPWPATLTHKLL</sequence>
<dbReference type="OrthoDB" id="5954035at2759"/>
<dbReference type="SUPFAM" id="SSF53474">
    <property type="entry name" value="alpha/beta-Hydrolases"/>
    <property type="match status" value="1"/>
</dbReference>
<evidence type="ECO:0000313" key="4">
    <source>
        <dbReference type="EMBL" id="KAJ1912447.1"/>
    </source>
</evidence>
<dbReference type="Pfam" id="PF00561">
    <property type="entry name" value="Abhydrolase_1"/>
    <property type="match status" value="1"/>
</dbReference>
<dbReference type="Gene3D" id="3.40.50.1820">
    <property type="entry name" value="alpha/beta hydrolase"/>
    <property type="match status" value="1"/>
</dbReference>
<evidence type="ECO:0000313" key="5">
    <source>
        <dbReference type="Proteomes" id="UP001150569"/>
    </source>
</evidence>